<proteinExistence type="predicted"/>
<gene>
    <name evidence="1" type="ORF">H9Q80_16375</name>
</gene>
<reference evidence="1 2" key="1">
    <citation type="submission" date="2020-08" db="EMBL/GenBank/DDBJ databases">
        <authorList>
            <person name="Liu C."/>
            <person name="Sun Q."/>
        </authorList>
    </citation>
    <scope>NUCLEOTIDE SEQUENCE [LARGE SCALE GENOMIC DNA]</scope>
    <source>
        <strain evidence="1 2">NSJ-61</strain>
    </source>
</reference>
<protein>
    <submittedName>
        <fullName evidence="1">Uncharacterized protein</fullName>
    </submittedName>
</protein>
<dbReference type="KEGG" id="ehn:H9Q80_16375"/>
<evidence type="ECO:0000313" key="1">
    <source>
        <dbReference type="EMBL" id="QNM11801.1"/>
    </source>
</evidence>
<keyword evidence="2" id="KW-1185">Reference proteome</keyword>
<dbReference type="RefSeq" id="WP_117456238.1">
    <property type="nucleotide sequence ID" value="NZ_CP060636.1"/>
</dbReference>
<accession>A0A7G9GLW9</accession>
<name>A0A7G9GLW9_9FIRM</name>
<dbReference type="Proteomes" id="UP000515856">
    <property type="component" value="Chromosome"/>
</dbReference>
<dbReference type="AlphaFoldDB" id="A0A7G9GLW9"/>
<dbReference type="EMBL" id="CP060636">
    <property type="protein sequence ID" value="QNM11801.1"/>
    <property type="molecule type" value="Genomic_DNA"/>
</dbReference>
<organism evidence="1 2">
    <name type="scientific">[Eubacterium] hominis</name>
    <dbReference type="NCBI Taxonomy" id="2764325"/>
    <lineage>
        <taxon>Bacteria</taxon>
        <taxon>Bacillati</taxon>
        <taxon>Bacillota</taxon>
        <taxon>Erysipelotrichia</taxon>
        <taxon>Erysipelotrichales</taxon>
        <taxon>Erysipelotrichaceae</taxon>
        <taxon>Amedibacillus</taxon>
    </lineage>
</organism>
<sequence>MKEYKFDDYDGKKYSFEGYYAIISNYEKINFYNDNDEYLGNVITDDMESCIKDLENGANPIVDQWEDGAGTTLRMEGWTNE</sequence>
<evidence type="ECO:0000313" key="2">
    <source>
        <dbReference type="Proteomes" id="UP000515856"/>
    </source>
</evidence>